<protein>
    <submittedName>
        <fullName evidence="5">CBS domain-containing protein</fullName>
    </submittedName>
</protein>
<feature type="domain" description="Cyclic nucleotide-binding" evidence="3">
    <location>
        <begin position="13"/>
        <end position="117"/>
    </location>
</feature>
<dbReference type="SUPFAM" id="SSF51206">
    <property type="entry name" value="cAMP-binding domain-like"/>
    <property type="match status" value="1"/>
</dbReference>
<dbReference type="InterPro" id="IPR051257">
    <property type="entry name" value="Diverse_CBS-Domain"/>
</dbReference>
<dbReference type="InterPro" id="IPR000644">
    <property type="entry name" value="CBS_dom"/>
</dbReference>
<dbReference type="Gene3D" id="3.10.580.10">
    <property type="entry name" value="CBS-domain"/>
    <property type="match status" value="1"/>
</dbReference>
<evidence type="ECO:0000313" key="5">
    <source>
        <dbReference type="EMBL" id="MDT3402463.1"/>
    </source>
</evidence>
<dbReference type="Proteomes" id="UP001258315">
    <property type="component" value="Unassembled WGS sequence"/>
</dbReference>
<organism evidence="5 6">
    <name type="scientific">Mucilaginibacter terrae</name>
    <dbReference type="NCBI Taxonomy" id="1955052"/>
    <lineage>
        <taxon>Bacteria</taxon>
        <taxon>Pseudomonadati</taxon>
        <taxon>Bacteroidota</taxon>
        <taxon>Sphingobacteriia</taxon>
        <taxon>Sphingobacteriales</taxon>
        <taxon>Sphingobacteriaceae</taxon>
        <taxon>Mucilaginibacter</taxon>
    </lineage>
</organism>
<dbReference type="InterPro" id="IPR000595">
    <property type="entry name" value="cNMP-bd_dom"/>
</dbReference>
<keyword evidence="1 2" id="KW-0129">CBS domain</keyword>
<evidence type="ECO:0000259" key="4">
    <source>
        <dbReference type="PROSITE" id="PS51371"/>
    </source>
</evidence>
<dbReference type="Pfam" id="PF10335">
    <property type="entry name" value="DUF294_C"/>
    <property type="match status" value="1"/>
</dbReference>
<dbReference type="RefSeq" id="WP_311948962.1">
    <property type="nucleotide sequence ID" value="NZ_JAVLVU010000001.1"/>
</dbReference>
<dbReference type="InterPro" id="IPR005105">
    <property type="entry name" value="GlnD_Uridyltrans_N"/>
</dbReference>
<sequence>MSERVKYLQQITPFNLLPLDVLEEVATKLEEISYHKDKVIYQQEISKLKGVDIIVKGEYESFFYDSVQNKRLIEHHQPGFCYGGVSVLLNRRLSLRTVIAKKGTLVYFLHRKDFRVLCKTYEDFFLYFTAEFGKRMQNEEFVHFFKQPAAYDQSYMAADQLYSRKIESVEYRAIVHCSNTTPIYEVARQMAAHKVSCLFVTNEQNQIIGYVTDITLRDKVIAGQKNSSDEVSTVIDNPIVGIDIEAYVYEALLMMFSTKTRYLLIKKDGEYVGFLSRNKLLSEQAQSPLVFIQSVKSAVSDEELKRKWESVPHFVNQLLERGVNAQIANQVISTIADTIAQKVIERVIERVGPPPAKFVFMVLGSEGRKEQTFKTDQDNAIIYEDKANEHREEVREYFLDFATQVSGRLNGIGIDYCSGGFMAQNPKWTHSLSHWKRNYVSWMAESLPETVINFSTFFDCRFVYGDENIITELKEFLDKELQKPMEKLFHNMAINALQYEPPLTFFKNIRTFTKDKREVFDIKKAMTPIVDLVRVYSLKNRVFEVNTGERMKALRKLEVFNETAYHELSQSYYFLMSMRLKKQALQIIQDKTAPDNYIDLSTLTKIEQVTLKEIFKVIGNFQVKIKMDFTNSVF</sequence>
<reference evidence="6" key="1">
    <citation type="submission" date="2023-07" db="EMBL/GenBank/DDBJ databases">
        <title>Functional and genomic diversity of the sorghum phyllosphere microbiome.</title>
        <authorList>
            <person name="Shade A."/>
        </authorList>
    </citation>
    <scope>NUCLEOTIDE SEQUENCE [LARGE SCALE GENOMIC DNA]</scope>
    <source>
        <strain evidence="6">SORGH_AS_0422</strain>
    </source>
</reference>
<evidence type="ECO:0000259" key="3">
    <source>
        <dbReference type="PROSITE" id="PS50042"/>
    </source>
</evidence>
<dbReference type="InterPro" id="IPR014710">
    <property type="entry name" value="RmlC-like_jellyroll"/>
</dbReference>
<dbReference type="PROSITE" id="PS50042">
    <property type="entry name" value="CNMP_BINDING_3"/>
    <property type="match status" value="1"/>
</dbReference>
<dbReference type="InterPro" id="IPR046342">
    <property type="entry name" value="CBS_dom_sf"/>
</dbReference>
<gene>
    <name evidence="5" type="ORF">QE417_001535</name>
</gene>
<dbReference type="EMBL" id="JAVLVU010000001">
    <property type="protein sequence ID" value="MDT3402463.1"/>
    <property type="molecule type" value="Genomic_DNA"/>
</dbReference>
<dbReference type="CDD" id="cd00038">
    <property type="entry name" value="CAP_ED"/>
    <property type="match status" value="1"/>
</dbReference>
<dbReference type="PANTHER" id="PTHR43080">
    <property type="entry name" value="CBS DOMAIN-CONTAINING PROTEIN CBSX3, MITOCHONDRIAL"/>
    <property type="match status" value="1"/>
</dbReference>
<dbReference type="InterPro" id="IPR018821">
    <property type="entry name" value="DUF294_put_nucleoTrafse_sb-bd"/>
</dbReference>
<dbReference type="PROSITE" id="PS51371">
    <property type="entry name" value="CBS"/>
    <property type="match status" value="1"/>
</dbReference>
<dbReference type="InterPro" id="IPR018490">
    <property type="entry name" value="cNMP-bd_dom_sf"/>
</dbReference>
<evidence type="ECO:0000256" key="2">
    <source>
        <dbReference type="PROSITE-ProRule" id="PRU00703"/>
    </source>
</evidence>
<keyword evidence="6" id="KW-1185">Reference proteome</keyword>
<dbReference type="PANTHER" id="PTHR43080:SF2">
    <property type="entry name" value="CBS DOMAIN-CONTAINING PROTEIN"/>
    <property type="match status" value="1"/>
</dbReference>
<comment type="caution">
    <text evidence="5">The sequence shown here is derived from an EMBL/GenBank/DDBJ whole genome shotgun (WGS) entry which is preliminary data.</text>
</comment>
<evidence type="ECO:0000256" key="1">
    <source>
        <dbReference type="ARBA" id="ARBA00023122"/>
    </source>
</evidence>
<dbReference type="Pfam" id="PF00027">
    <property type="entry name" value="cNMP_binding"/>
    <property type="match status" value="1"/>
</dbReference>
<proteinExistence type="predicted"/>
<dbReference type="Pfam" id="PF03445">
    <property type="entry name" value="DUF294"/>
    <property type="match status" value="1"/>
</dbReference>
<evidence type="ECO:0000313" key="6">
    <source>
        <dbReference type="Proteomes" id="UP001258315"/>
    </source>
</evidence>
<dbReference type="CDD" id="cd05401">
    <property type="entry name" value="NT_GlnE_GlnD_like"/>
    <property type="match status" value="1"/>
</dbReference>
<name>A0ABU3GRQ4_9SPHI</name>
<dbReference type="Gene3D" id="2.60.120.10">
    <property type="entry name" value="Jelly Rolls"/>
    <property type="match status" value="1"/>
</dbReference>
<dbReference type="SUPFAM" id="SSF54631">
    <property type="entry name" value="CBS-domain pair"/>
    <property type="match status" value="1"/>
</dbReference>
<dbReference type="Pfam" id="PF00571">
    <property type="entry name" value="CBS"/>
    <property type="match status" value="1"/>
</dbReference>
<accession>A0ABU3GRQ4</accession>
<feature type="domain" description="CBS" evidence="4">
    <location>
        <begin position="170"/>
        <end position="230"/>
    </location>
</feature>